<gene>
    <name evidence="1" type="ORF">H2136_20055</name>
</gene>
<name>A0A926FPP3_AERHY</name>
<proteinExistence type="predicted"/>
<accession>A0A926FPP3</accession>
<evidence type="ECO:0000313" key="1">
    <source>
        <dbReference type="EMBL" id="MBC8674268.1"/>
    </source>
</evidence>
<sequence length="149" mass="16858">MEPRLTNTTLTQKTHRAVRRWAKKLPLEFLADGEDANTLSGRSLNYLLDNITFDTDRFIETVIRDSDPERRQRATASLRHSLIEEGIAGQSFTIMPKAITLKDRKQVYLTEEGVTIYYEGPADAANIEVKSLEDGSSTITIKTSKLTIR</sequence>
<dbReference type="EMBL" id="JACLAN010000013">
    <property type="protein sequence ID" value="MBC8674268.1"/>
    <property type="molecule type" value="Genomic_DNA"/>
</dbReference>
<organism evidence="1">
    <name type="scientific">Aeromonas hydrophila</name>
    <dbReference type="NCBI Taxonomy" id="644"/>
    <lineage>
        <taxon>Bacteria</taxon>
        <taxon>Pseudomonadati</taxon>
        <taxon>Pseudomonadota</taxon>
        <taxon>Gammaproteobacteria</taxon>
        <taxon>Aeromonadales</taxon>
        <taxon>Aeromonadaceae</taxon>
        <taxon>Aeromonas</taxon>
    </lineage>
</organism>
<dbReference type="AlphaFoldDB" id="A0A926FPP3"/>
<comment type="caution">
    <text evidence="1">The sequence shown here is derived from an EMBL/GenBank/DDBJ whole genome shotgun (WGS) entry which is preliminary data.</text>
</comment>
<protein>
    <submittedName>
        <fullName evidence="1">Uncharacterized protein</fullName>
    </submittedName>
</protein>
<reference evidence="1" key="1">
    <citation type="submission" date="2020-07" db="EMBL/GenBank/DDBJ databases">
        <title>Carbapenem Resistant Aeromonas hydrophila Carrying blacphA7 Isolated from Two Solid Organ Transplant Patients.</title>
        <authorList>
            <person name="Hilt E."/>
            <person name="Fitzwater S.P."/>
            <person name="Ward K."/>
            <person name="De St Maurice A."/>
            <person name="Chandrasekaran S."/>
            <person name="Garner O.B."/>
            <person name="Yang S."/>
        </authorList>
    </citation>
    <scope>NUCLEOTIDE SEQUENCE</scope>
    <source>
        <strain evidence="1">B-1</strain>
    </source>
</reference>